<dbReference type="AlphaFoldDB" id="A0A0F9RS83"/>
<name>A0A0F9RS83_9ZZZZ</name>
<reference evidence="1" key="1">
    <citation type="journal article" date="2015" name="Nature">
        <title>Complex archaea that bridge the gap between prokaryotes and eukaryotes.</title>
        <authorList>
            <person name="Spang A."/>
            <person name="Saw J.H."/>
            <person name="Jorgensen S.L."/>
            <person name="Zaremba-Niedzwiedzka K."/>
            <person name="Martijn J."/>
            <person name="Lind A.E."/>
            <person name="van Eijk R."/>
            <person name="Schleper C."/>
            <person name="Guy L."/>
            <person name="Ettema T.J."/>
        </authorList>
    </citation>
    <scope>NUCLEOTIDE SEQUENCE</scope>
</reference>
<gene>
    <name evidence="1" type="ORF">LCGC14_0860470</name>
</gene>
<comment type="caution">
    <text evidence="1">The sequence shown here is derived from an EMBL/GenBank/DDBJ whole genome shotgun (WGS) entry which is preliminary data.</text>
</comment>
<evidence type="ECO:0000313" key="1">
    <source>
        <dbReference type="EMBL" id="KKN27826.1"/>
    </source>
</evidence>
<organism evidence="1">
    <name type="scientific">marine sediment metagenome</name>
    <dbReference type="NCBI Taxonomy" id="412755"/>
    <lineage>
        <taxon>unclassified sequences</taxon>
        <taxon>metagenomes</taxon>
        <taxon>ecological metagenomes</taxon>
    </lineage>
</organism>
<proteinExistence type="predicted"/>
<sequence length="300" mass="32651">MPIAATAVMIPSVTKAFQAMAKTKKQTWKAMERVMQEVKSSASSMGIMSSVMGIFGIVTKLALVPLKELTADLVGTDGFIEGLKSLGTVLGELVIESLDPLLGLIETFGTTFGDTDADAILLLGSLVKLSMAFSEIGNLPIYAVMGLFKAALSAFGVETEGLPTFIDGVTAAIKRLFNVERPGAGLMELRKERYWETYRGEMARGETTLGWEEWVTVFEAELARIAEQRFWAMRGSFQFGGTIPQTGMYLMHKKEEVISAGKAGRGRGEININIDLRNAVVDNVDRLSQKIAEQVLIQIG</sequence>
<dbReference type="EMBL" id="LAZR01002611">
    <property type="protein sequence ID" value="KKN27826.1"/>
    <property type="molecule type" value="Genomic_DNA"/>
</dbReference>
<protein>
    <submittedName>
        <fullName evidence="1">Uncharacterized protein</fullName>
    </submittedName>
</protein>
<accession>A0A0F9RS83</accession>